<keyword evidence="3" id="KW-1185">Reference proteome</keyword>
<evidence type="ECO:0000313" key="3">
    <source>
        <dbReference type="Proteomes" id="UP000295096"/>
    </source>
</evidence>
<dbReference type="Pfam" id="PF09912">
    <property type="entry name" value="DUF2141"/>
    <property type="match status" value="1"/>
</dbReference>
<dbReference type="Proteomes" id="UP000295096">
    <property type="component" value="Unassembled WGS sequence"/>
</dbReference>
<feature type="region of interest" description="Disordered" evidence="1">
    <location>
        <begin position="87"/>
        <end position="131"/>
    </location>
</feature>
<organism evidence="2 3">
    <name type="scientific">Dankookia rubra</name>
    <dbReference type="NCBI Taxonomy" id="1442381"/>
    <lineage>
        <taxon>Bacteria</taxon>
        <taxon>Pseudomonadati</taxon>
        <taxon>Pseudomonadota</taxon>
        <taxon>Alphaproteobacteria</taxon>
        <taxon>Acetobacterales</taxon>
        <taxon>Roseomonadaceae</taxon>
        <taxon>Dankookia</taxon>
    </lineage>
</organism>
<sequence>MVHVPAGRLGHAGDGFHHLRPHRAVGGIRHAEVAVLEEASAAGDQRAVRLLGDLQLEAWARGARNAAIHGTSSCGVCAPVRKGYTRRRRRQADFPRAGRPPLRYSGSRPDLAAHPPAARSHAPSPAPPGVPDLSLRRPSLVLSLLLALPFLSGPALAGDLLVTLRDVASAEGMVRVAACPPDGYPEGTCRFIARAPARLGPMQFRISGLPEGRFGVSAYHDADADGRLGKDWLGRPTEAVGFGNDAPIGRFGPPDFDAASIAIPATGEVRTVVTLRYR</sequence>
<dbReference type="AlphaFoldDB" id="A0A4R5QFS4"/>
<accession>A0A4R5QFS4</accession>
<dbReference type="EMBL" id="SMSJ01000022">
    <property type="protein sequence ID" value="TDH61401.1"/>
    <property type="molecule type" value="Genomic_DNA"/>
</dbReference>
<proteinExistence type="predicted"/>
<protein>
    <submittedName>
        <fullName evidence="2">DUF2141 domain-containing protein</fullName>
    </submittedName>
</protein>
<reference evidence="2 3" key="1">
    <citation type="journal article" date="2016" name="J. Microbiol.">
        <title>Dankookia rubra gen. nov., sp. nov., an alphaproteobacterium isolated from sediment of a shallow stream.</title>
        <authorList>
            <person name="Kim W.H."/>
            <person name="Kim D.H."/>
            <person name="Kang K."/>
            <person name="Ahn T.Y."/>
        </authorList>
    </citation>
    <scope>NUCLEOTIDE SEQUENCE [LARGE SCALE GENOMIC DNA]</scope>
    <source>
        <strain evidence="2 3">JCM30602</strain>
    </source>
</reference>
<comment type="caution">
    <text evidence="2">The sequence shown here is derived from an EMBL/GenBank/DDBJ whole genome shotgun (WGS) entry which is preliminary data.</text>
</comment>
<evidence type="ECO:0000256" key="1">
    <source>
        <dbReference type="SAM" id="MobiDB-lite"/>
    </source>
</evidence>
<name>A0A4R5QFS4_9PROT</name>
<dbReference type="OrthoDB" id="7189112at2"/>
<feature type="compositionally biased region" description="Low complexity" evidence="1">
    <location>
        <begin position="112"/>
        <end position="123"/>
    </location>
</feature>
<evidence type="ECO:0000313" key="2">
    <source>
        <dbReference type="EMBL" id="TDH61401.1"/>
    </source>
</evidence>
<dbReference type="InterPro" id="IPR018673">
    <property type="entry name" value="DUF2141"/>
</dbReference>
<gene>
    <name evidence="2" type="ORF">E2C06_17115</name>
</gene>